<evidence type="ECO:0000256" key="1">
    <source>
        <dbReference type="ARBA" id="ARBA00008007"/>
    </source>
</evidence>
<dbReference type="InterPro" id="IPR044005">
    <property type="entry name" value="DZR_2"/>
</dbReference>
<proteinExistence type="inferred from homology"/>
<organism evidence="4 5">
    <name type="scientific">Microbulbifer halophilus</name>
    <dbReference type="NCBI Taxonomy" id="453963"/>
    <lineage>
        <taxon>Bacteria</taxon>
        <taxon>Pseudomonadati</taxon>
        <taxon>Pseudomonadota</taxon>
        <taxon>Gammaproteobacteria</taxon>
        <taxon>Cellvibrionales</taxon>
        <taxon>Microbulbiferaceae</taxon>
        <taxon>Microbulbifer</taxon>
    </lineage>
</organism>
<evidence type="ECO:0000259" key="3">
    <source>
        <dbReference type="Pfam" id="PF18912"/>
    </source>
</evidence>
<dbReference type="RefSeq" id="WP_265721118.1">
    <property type="nucleotide sequence ID" value="NZ_JAPIVK010000008.1"/>
</dbReference>
<sequence length="230" mass="25473">MVYRQFSQFLSRSLVRCLLCGDSCPHRSGLCSGCRAELPLLHSACERCALPLPEADRTCPRCLQQPPSFAGARAAWHYAFPVGQLIQRFKYRGDLAAGHSLAQLAANRLAPRTKPDLLVPIPLHWRKFLFGRGFNQAHQIAEEFGRRWGIPVHPRLLRKVTAGETQQQLKRARRLHNLSRSFAIRGDVDGLHIGLVDDVITTGATLEAASRVLLQAGAEKVSACALARVP</sequence>
<evidence type="ECO:0000259" key="2">
    <source>
        <dbReference type="Pfam" id="PF00156"/>
    </source>
</evidence>
<dbReference type="PANTHER" id="PTHR47505:SF1">
    <property type="entry name" value="DNA UTILIZATION PROTEIN YHGH"/>
    <property type="match status" value="1"/>
</dbReference>
<feature type="domain" description="Phosphoribosyltransferase" evidence="2">
    <location>
        <begin position="137"/>
        <end position="228"/>
    </location>
</feature>
<dbReference type="Proteomes" id="UP001597425">
    <property type="component" value="Unassembled WGS sequence"/>
</dbReference>
<name>A0ABW5E8Q5_9GAMM</name>
<dbReference type="CDD" id="cd06223">
    <property type="entry name" value="PRTases_typeI"/>
    <property type="match status" value="1"/>
</dbReference>
<gene>
    <name evidence="4" type="ORF">ACFSKX_01255</name>
</gene>
<dbReference type="InterPro" id="IPR051910">
    <property type="entry name" value="ComF/GntX_DNA_util-trans"/>
</dbReference>
<dbReference type="Pfam" id="PF18912">
    <property type="entry name" value="DZR_2"/>
    <property type="match status" value="1"/>
</dbReference>
<keyword evidence="5" id="KW-1185">Reference proteome</keyword>
<dbReference type="PANTHER" id="PTHR47505">
    <property type="entry name" value="DNA UTILIZATION PROTEIN YHGH"/>
    <property type="match status" value="1"/>
</dbReference>
<evidence type="ECO:0000313" key="5">
    <source>
        <dbReference type="Proteomes" id="UP001597425"/>
    </source>
</evidence>
<evidence type="ECO:0000313" key="4">
    <source>
        <dbReference type="EMBL" id="MFD2309030.1"/>
    </source>
</evidence>
<dbReference type="Pfam" id="PF00156">
    <property type="entry name" value="Pribosyltran"/>
    <property type="match status" value="1"/>
</dbReference>
<accession>A0ABW5E8Q5</accession>
<dbReference type="InterPro" id="IPR029057">
    <property type="entry name" value="PRTase-like"/>
</dbReference>
<dbReference type="InterPro" id="IPR000836">
    <property type="entry name" value="PRTase_dom"/>
</dbReference>
<dbReference type="Gene3D" id="3.40.50.2020">
    <property type="match status" value="1"/>
</dbReference>
<comment type="caution">
    <text evidence="4">The sequence shown here is derived from an EMBL/GenBank/DDBJ whole genome shotgun (WGS) entry which is preliminary data.</text>
</comment>
<comment type="similarity">
    <text evidence="1">Belongs to the ComF/GntX family.</text>
</comment>
<dbReference type="EMBL" id="JBHUJD010000001">
    <property type="protein sequence ID" value="MFD2309030.1"/>
    <property type="molecule type" value="Genomic_DNA"/>
</dbReference>
<protein>
    <submittedName>
        <fullName evidence="4">Double zinc ribbon domain-containing protein</fullName>
    </submittedName>
</protein>
<feature type="domain" description="Double zinc ribbon" evidence="3">
    <location>
        <begin position="16"/>
        <end position="63"/>
    </location>
</feature>
<dbReference type="SUPFAM" id="SSF53271">
    <property type="entry name" value="PRTase-like"/>
    <property type="match status" value="1"/>
</dbReference>
<reference evidence="5" key="1">
    <citation type="journal article" date="2019" name="Int. J. Syst. Evol. Microbiol.">
        <title>The Global Catalogue of Microorganisms (GCM) 10K type strain sequencing project: providing services to taxonomists for standard genome sequencing and annotation.</title>
        <authorList>
            <consortium name="The Broad Institute Genomics Platform"/>
            <consortium name="The Broad Institute Genome Sequencing Center for Infectious Disease"/>
            <person name="Wu L."/>
            <person name="Ma J."/>
        </authorList>
    </citation>
    <scope>NUCLEOTIDE SEQUENCE [LARGE SCALE GENOMIC DNA]</scope>
    <source>
        <strain evidence="5">KCTC 12848</strain>
    </source>
</reference>